<reference evidence="1" key="1">
    <citation type="submission" date="2014-09" db="EMBL/GenBank/DDBJ databases">
        <authorList>
            <person name="Magalhaes I.L.F."/>
            <person name="Oliveira U."/>
            <person name="Santos F.R."/>
            <person name="Vidigal T.H.D.A."/>
            <person name="Brescovit A.D."/>
            <person name="Santos A.J."/>
        </authorList>
    </citation>
    <scope>NUCLEOTIDE SEQUENCE</scope>
    <source>
        <tissue evidence="1">Shoot tissue taken approximately 20 cm above the soil surface</tissue>
    </source>
</reference>
<sequence length="23" mass="2821">MNLMPRFYFSREYLATRMVALPN</sequence>
<protein>
    <submittedName>
        <fullName evidence="1">Uncharacterized protein</fullName>
    </submittedName>
</protein>
<name>A0A0A9SMU6_ARUDO</name>
<accession>A0A0A9SMU6</accession>
<dbReference type="EMBL" id="GBRH01273192">
    <property type="protein sequence ID" value="JAD24703.1"/>
    <property type="molecule type" value="Transcribed_RNA"/>
</dbReference>
<evidence type="ECO:0000313" key="1">
    <source>
        <dbReference type="EMBL" id="JAD24703.1"/>
    </source>
</evidence>
<dbReference type="AlphaFoldDB" id="A0A0A9SMU6"/>
<organism evidence="1">
    <name type="scientific">Arundo donax</name>
    <name type="common">Giant reed</name>
    <name type="synonym">Donax arundinaceus</name>
    <dbReference type="NCBI Taxonomy" id="35708"/>
    <lineage>
        <taxon>Eukaryota</taxon>
        <taxon>Viridiplantae</taxon>
        <taxon>Streptophyta</taxon>
        <taxon>Embryophyta</taxon>
        <taxon>Tracheophyta</taxon>
        <taxon>Spermatophyta</taxon>
        <taxon>Magnoliopsida</taxon>
        <taxon>Liliopsida</taxon>
        <taxon>Poales</taxon>
        <taxon>Poaceae</taxon>
        <taxon>PACMAD clade</taxon>
        <taxon>Arundinoideae</taxon>
        <taxon>Arundineae</taxon>
        <taxon>Arundo</taxon>
    </lineage>
</organism>
<reference evidence="1" key="2">
    <citation type="journal article" date="2015" name="Data Brief">
        <title>Shoot transcriptome of the giant reed, Arundo donax.</title>
        <authorList>
            <person name="Barrero R.A."/>
            <person name="Guerrero F.D."/>
            <person name="Moolhuijzen P."/>
            <person name="Goolsby J.A."/>
            <person name="Tidwell J."/>
            <person name="Bellgard S.E."/>
            <person name="Bellgard M.I."/>
        </authorList>
    </citation>
    <scope>NUCLEOTIDE SEQUENCE</scope>
    <source>
        <tissue evidence="1">Shoot tissue taken approximately 20 cm above the soil surface</tissue>
    </source>
</reference>
<proteinExistence type="predicted"/>